<dbReference type="PANTHER" id="PTHR48041:SF105">
    <property type="entry name" value="FI02074P"/>
    <property type="match status" value="1"/>
</dbReference>
<feature type="transmembrane region" description="Helical" evidence="10">
    <location>
        <begin position="480"/>
        <end position="500"/>
    </location>
</feature>
<reference evidence="12 13" key="1">
    <citation type="journal article" date="2014" name="Nat. Commun.">
        <title>Molecular traces of alternative social organization in a termite genome.</title>
        <authorList>
            <person name="Terrapon N."/>
            <person name="Li C."/>
            <person name="Robertson H.M."/>
            <person name="Ji L."/>
            <person name="Meng X."/>
            <person name="Booth W."/>
            <person name="Chen Z."/>
            <person name="Childers C.P."/>
            <person name="Glastad K.M."/>
            <person name="Gokhale K."/>
            <person name="Gowin J."/>
            <person name="Gronenberg W."/>
            <person name="Hermansen R.A."/>
            <person name="Hu H."/>
            <person name="Hunt B.G."/>
            <person name="Huylmans A.K."/>
            <person name="Khalil S.M."/>
            <person name="Mitchell R.D."/>
            <person name="Munoz-Torres M.C."/>
            <person name="Mustard J.A."/>
            <person name="Pan H."/>
            <person name="Reese J.T."/>
            <person name="Scharf M.E."/>
            <person name="Sun F."/>
            <person name="Vogel H."/>
            <person name="Xiao J."/>
            <person name="Yang W."/>
            <person name="Yang Z."/>
            <person name="Yang Z."/>
            <person name="Zhou J."/>
            <person name="Zhu J."/>
            <person name="Brent C.S."/>
            <person name="Elsik C.G."/>
            <person name="Goodisman M.A."/>
            <person name="Liberles D.A."/>
            <person name="Roe R.M."/>
            <person name="Vargo E.L."/>
            <person name="Vilcinskas A."/>
            <person name="Wang J."/>
            <person name="Bornberg-Bauer E."/>
            <person name="Korb J."/>
            <person name="Zhang G."/>
            <person name="Liebig J."/>
        </authorList>
    </citation>
    <scope>NUCLEOTIDE SEQUENCE [LARGE SCALE GENOMIC DNA]</scope>
    <source>
        <tissue evidence="12">Whole organism</tissue>
    </source>
</reference>
<evidence type="ECO:0000256" key="1">
    <source>
        <dbReference type="ARBA" id="ARBA00004141"/>
    </source>
</evidence>
<evidence type="ECO:0000256" key="2">
    <source>
        <dbReference type="ARBA" id="ARBA00005814"/>
    </source>
</evidence>
<gene>
    <name evidence="12" type="ORF">L798_01292</name>
</gene>
<keyword evidence="8 10" id="KW-0472">Membrane</keyword>
<dbReference type="Gene3D" id="3.40.50.300">
    <property type="entry name" value="P-loop containing nucleotide triphosphate hydrolases"/>
    <property type="match status" value="1"/>
</dbReference>
<feature type="region of interest" description="Disordered" evidence="9">
    <location>
        <begin position="1"/>
        <end position="33"/>
    </location>
</feature>
<keyword evidence="6 12" id="KW-0067">ATP-binding</keyword>
<dbReference type="GO" id="GO:0016887">
    <property type="term" value="F:ATP hydrolysis activity"/>
    <property type="evidence" value="ECO:0007669"/>
    <property type="project" value="InterPro"/>
</dbReference>
<comment type="similarity">
    <text evidence="2">Belongs to the ABC transporter superfamily. ABCG family. Eye pigment precursor importer (TC 3.A.1.204) subfamily.</text>
</comment>
<feature type="transmembrane region" description="Helical" evidence="10">
    <location>
        <begin position="557"/>
        <end position="577"/>
    </location>
</feature>
<name>A0A067QKC2_ZOONE</name>
<evidence type="ECO:0000256" key="4">
    <source>
        <dbReference type="ARBA" id="ARBA00022692"/>
    </source>
</evidence>
<sequence>MSTSSSDIDSSKEGGSFVIDTGSGSITSSDKRRQASCKKFQEEIPFMDEDCEECGDVDCHIPRRRPHEVVTRIPNQVKIKTLTHLAKRPAIDIEFQDLSYSVRNPGRREGRRTILKAVSGKFRAGELTAILGPSGAGKSTLMNILAGYVYAGVSGTVKTNGHPRQLKFFNKLSSYIMQEDLIQPFLTVQEAMEVAANLKLGDELKFPEKQLAIDEVLNTLGLLSCRNTRTECLSGGQRKRLSIALELVNNPPVIFLDEPTTGLDVVAIKQCISLLKLLARQGRTIICTIHQPTASNFQLFDQVYVLAKGQCVYQGASQQVVPFMSSVGLHCPKHYNPADYVLEMIQGEYAENVRILSAEIQNGKLSKKLDPSVAAGEGVSDPDSLKSIAKICRRESVAVMPAVFNHALMDSMDINRDYEFPTSCFQQFGILVQRLFLQQRRNTVSLGIQLFHHLFSAVLIGGIFVQTGDDARRPFANVKFCLSILVFFLYTHIMTPVLLFPTAVKLLKREYFNRWYGLKAYYLAITVASVPSMFCFSLIFCLVSYLLSSQPLEPSRFIWFFAASVAVGLVSEGHGMIVGSVFSVMNGSIVAPASFSPLLALAVYGMGHGGAIEQSMSFLMGLSYLRYGLVAITDSLYGHGRPLLSCLDSDFDYCHYKDPELLLRDLGMADTTTLGQIVALLGFALVYRFVAYLALRYRLTSEFSNQVLNYIAKILRHK</sequence>
<dbReference type="InterPro" id="IPR027417">
    <property type="entry name" value="P-loop_NTPase"/>
</dbReference>
<dbReference type="EMBL" id="KK853336">
    <property type="protein sequence ID" value="KDR08336.1"/>
    <property type="molecule type" value="Genomic_DNA"/>
</dbReference>
<dbReference type="eggNOG" id="KOG0061">
    <property type="taxonomic scope" value="Eukaryota"/>
</dbReference>
<dbReference type="CDD" id="cd03213">
    <property type="entry name" value="ABCG_EPDR"/>
    <property type="match status" value="1"/>
</dbReference>
<keyword evidence="13" id="KW-1185">Reference proteome</keyword>
<dbReference type="OMA" id="EMMMSAT"/>
<dbReference type="FunFam" id="3.40.50.300:FF:001077">
    <property type="entry name" value="Uncharacterized protein, isoform A"/>
    <property type="match status" value="1"/>
</dbReference>
<dbReference type="SUPFAM" id="SSF52540">
    <property type="entry name" value="P-loop containing nucleoside triphosphate hydrolases"/>
    <property type="match status" value="1"/>
</dbReference>
<protein>
    <submittedName>
        <fullName evidence="12">ATP-binding cassette sub-family G member 4</fullName>
    </submittedName>
</protein>
<keyword evidence="5" id="KW-0547">Nucleotide-binding</keyword>
<dbReference type="InterPro" id="IPR003593">
    <property type="entry name" value="AAA+_ATPase"/>
</dbReference>
<dbReference type="AlphaFoldDB" id="A0A067QKC2"/>
<accession>A0A067QKC2</accession>
<feature type="transmembrane region" description="Helical" evidence="10">
    <location>
        <begin position="674"/>
        <end position="695"/>
    </location>
</feature>
<dbReference type="Pfam" id="PF00005">
    <property type="entry name" value="ABC_tran"/>
    <property type="match status" value="1"/>
</dbReference>
<dbReference type="PROSITE" id="PS50893">
    <property type="entry name" value="ABC_TRANSPORTER_2"/>
    <property type="match status" value="1"/>
</dbReference>
<evidence type="ECO:0000256" key="10">
    <source>
        <dbReference type="SAM" id="Phobius"/>
    </source>
</evidence>
<evidence type="ECO:0000256" key="8">
    <source>
        <dbReference type="ARBA" id="ARBA00023136"/>
    </source>
</evidence>
<evidence type="ECO:0000313" key="13">
    <source>
        <dbReference type="Proteomes" id="UP000027135"/>
    </source>
</evidence>
<feature type="transmembrane region" description="Helical" evidence="10">
    <location>
        <begin position="450"/>
        <end position="468"/>
    </location>
</feature>
<feature type="transmembrane region" description="Helical" evidence="10">
    <location>
        <begin position="520"/>
        <end position="545"/>
    </location>
</feature>
<keyword evidence="7 10" id="KW-1133">Transmembrane helix</keyword>
<evidence type="ECO:0000259" key="11">
    <source>
        <dbReference type="PROSITE" id="PS50893"/>
    </source>
</evidence>
<dbReference type="GO" id="GO:0140359">
    <property type="term" value="F:ABC-type transporter activity"/>
    <property type="evidence" value="ECO:0007669"/>
    <property type="project" value="InterPro"/>
</dbReference>
<evidence type="ECO:0000256" key="3">
    <source>
        <dbReference type="ARBA" id="ARBA00022448"/>
    </source>
</evidence>
<dbReference type="SMART" id="SM00382">
    <property type="entry name" value="AAA"/>
    <property type="match status" value="1"/>
</dbReference>
<proteinExistence type="inferred from homology"/>
<dbReference type="GO" id="GO:0005886">
    <property type="term" value="C:plasma membrane"/>
    <property type="evidence" value="ECO:0007669"/>
    <property type="project" value="TreeGrafter"/>
</dbReference>
<dbReference type="InterPro" id="IPR043926">
    <property type="entry name" value="ABCG_dom"/>
</dbReference>
<dbReference type="Pfam" id="PF01061">
    <property type="entry name" value="ABC2_membrane"/>
    <property type="match status" value="1"/>
</dbReference>
<dbReference type="Pfam" id="PF19055">
    <property type="entry name" value="ABC2_membrane_7"/>
    <property type="match status" value="1"/>
</dbReference>
<evidence type="ECO:0000256" key="5">
    <source>
        <dbReference type="ARBA" id="ARBA00022741"/>
    </source>
</evidence>
<feature type="transmembrane region" description="Helical" evidence="10">
    <location>
        <begin position="618"/>
        <end position="637"/>
    </location>
</feature>
<dbReference type="Proteomes" id="UP000027135">
    <property type="component" value="Unassembled WGS sequence"/>
</dbReference>
<evidence type="ECO:0000256" key="7">
    <source>
        <dbReference type="ARBA" id="ARBA00022989"/>
    </source>
</evidence>
<dbReference type="OrthoDB" id="66620at2759"/>
<dbReference type="InterPro" id="IPR017871">
    <property type="entry name" value="ABC_transporter-like_CS"/>
</dbReference>
<dbReference type="InterPro" id="IPR050352">
    <property type="entry name" value="ABCG_transporters"/>
</dbReference>
<evidence type="ECO:0000256" key="9">
    <source>
        <dbReference type="SAM" id="MobiDB-lite"/>
    </source>
</evidence>
<organism evidence="12 13">
    <name type="scientific">Zootermopsis nevadensis</name>
    <name type="common">Dampwood termite</name>
    <dbReference type="NCBI Taxonomy" id="136037"/>
    <lineage>
        <taxon>Eukaryota</taxon>
        <taxon>Metazoa</taxon>
        <taxon>Ecdysozoa</taxon>
        <taxon>Arthropoda</taxon>
        <taxon>Hexapoda</taxon>
        <taxon>Insecta</taxon>
        <taxon>Pterygota</taxon>
        <taxon>Neoptera</taxon>
        <taxon>Polyneoptera</taxon>
        <taxon>Dictyoptera</taxon>
        <taxon>Blattodea</taxon>
        <taxon>Blattoidea</taxon>
        <taxon>Termitoidae</taxon>
        <taxon>Termopsidae</taxon>
        <taxon>Zootermopsis</taxon>
    </lineage>
</organism>
<keyword evidence="3" id="KW-0813">Transport</keyword>
<dbReference type="PANTHER" id="PTHR48041">
    <property type="entry name" value="ABC TRANSPORTER G FAMILY MEMBER 28"/>
    <property type="match status" value="1"/>
</dbReference>
<keyword evidence="4 10" id="KW-0812">Transmembrane</keyword>
<evidence type="ECO:0000256" key="6">
    <source>
        <dbReference type="ARBA" id="ARBA00022840"/>
    </source>
</evidence>
<feature type="domain" description="ABC transporter" evidence="11">
    <location>
        <begin position="93"/>
        <end position="333"/>
    </location>
</feature>
<comment type="subcellular location">
    <subcellularLocation>
        <location evidence="1">Membrane</location>
        <topology evidence="1">Multi-pass membrane protein</topology>
    </subcellularLocation>
</comment>
<feature type="transmembrane region" description="Helical" evidence="10">
    <location>
        <begin position="589"/>
        <end position="606"/>
    </location>
</feature>
<dbReference type="InterPro" id="IPR003439">
    <property type="entry name" value="ABC_transporter-like_ATP-bd"/>
</dbReference>
<dbReference type="PROSITE" id="PS00211">
    <property type="entry name" value="ABC_TRANSPORTER_1"/>
    <property type="match status" value="1"/>
</dbReference>
<dbReference type="InParanoid" id="A0A067QKC2"/>
<evidence type="ECO:0000313" key="12">
    <source>
        <dbReference type="EMBL" id="KDR08336.1"/>
    </source>
</evidence>
<dbReference type="InterPro" id="IPR013525">
    <property type="entry name" value="ABC2_TM"/>
</dbReference>
<dbReference type="GO" id="GO:0005524">
    <property type="term" value="F:ATP binding"/>
    <property type="evidence" value="ECO:0007669"/>
    <property type="project" value="UniProtKB-KW"/>
</dbReference>